<keyword evidence="8 14" id="KW-0547">Nucleotide-binding</keyword>
<dbReference type="PROSITE" id="PS50002">
    <property type="entry name" value="SH3"/>
    <property type="match status" value="1"/>
</dbReference>
<dbReference type="PANTHER" id="PTHR44329">
    <property type="entry name" value="SERINE/THREONINE-PROTEIN KINASE TNNI3K-RELATED"/>
    <property type="match status" value="1"/>
</dbReference>
<dbReference type="InterPro" id="IPR011009">
    <property type="entry name" value="Kinase-like_dom_sf"/>
</dbReference>
<dbReference type="PROSITE" id="PS50011">
    <property type="entry name" value="PROTEIN_KINASE_DOM"/>
    <property type="match status" value="1"/>
</dbReference>
<dbReference type="InterPro" id="IPR000719">
    <property type="entry name" value="Prot_kinase_dom"/>
</dbReference>
<keyword evidence="6" id="KW-0808">Transferase</keyword>
<dbReference type="PRINTS" id="PR00452">
    <property type="entry name" value="SH3DOMAIN"/>
</dbReference>
<feature type="region of interest" description="Disordered" evidence="18">
    <location>
        <begin position="117"/>
        <end position="140"/>
    </location>
</feature>
<dbReference type="SUPFAM" id="SSF56112">
    <property type="entry name" value="Protein kinase-like (PK-like)"/>
    <property type="match status" value="1"/>
</dbReference>
<feature type="compositionally biased region" description="Gly residues" evidence="18">
    <location>
        <begin position="764"/>
        <end position="775"/>
    </location>
</feature>
<dbReference type="PIRSF" id="PIRSF000556">
    <property type="entry name" value="MAPKKK9_11"/>
    <property type="match status" value="1"/>
</dbReference>
<evidence type="ECO:0000256" key="10">
    <source>
        <dbReference type="ARBA" id="ARBA00022840"/>
    </source>
</evidence>
<dbReference type="InterPro" id="IPR051681">
    <property type="entry name" value="Ser/Thr_Kinases-Pseudokinases"/>
</dbReference>
<proteinExistence type="inferred from homology"/>
<dbReference type="InterPro" id="IPR008271">
    <property type="entry name" value="Ser/Thr_kinase_AS"/>
</dbReference>
<evidence type="ECO:0000256" key="1">
    <source>
        <dbReference type="ARBA" id="ARBA00001946"/>
    </source>
</evidence>
<evidence type="ECO:0000259" key="19">
    <source>
        <dbReference type="PROSITE" id="PS50002"/>
    </source>
</evidence>
<dbReference type="PROSITE" id="PS00108">
    <property type="entry name" value="PROTEIN_KINASE_ST"/>
    <property type="match status" value="1"/>
</dbReference>
<keyword evidence="4 15" id="KW-0728">SH3 domain</keyword>
<sequence length="1131" mass="123176">MKCSVGHVLFIRARIKGTTNGGLDLADGPCMDFVRELTEGRPTTLTSSRAAMDPCARASSTAAPLPCTSCGGCCDPPPPGLVLAGPLGPPYGPPLSSMPPHMTPAPPVCAATAVQAENGSSWNSSSGSSDSHPGHQGGSTTSIPYWTAVFDYEATADEELTLRRGDLLEVLSKDSKVSGDEGWWTGKIQDKVGIFPCNYVTRRDAGSYPQLTPGGLVAGGVPEGCPLEIDFTELVLEEVIGAGGFGKVYRGMWQGEEVAVKAARQDPDEDISATAESVRQEARLFWMLRHPNIINLIGVCLREPNLCLVMEYARGGALNRALAGKKVPPRVLVNWAVQIATGMDYLHNQTFVPVIHRDLKSSNILILEPIEREDLGGRTLKITDFGLAREWHQTTKMSAAGTYAWMAPEVIKLSLFSKSSDVWSFGVLLWELLTGEVPYREIDALAVAYGVAMNKLTLPIPSTCPEPFALLLAECWSPNPHSRPSFTSILMRLLAIEQSAMFQMPLESFHSLQEDWRLEIQQMFDELRAKEKELRSWEEALARAAEEQREQEEQLKRREQELAEREIDIVERELNIIIHQMYQEKPRVKKRKGHFKKSRLLKLGRDSNSISLPSGFEHKITVQASPSVDKRKPQGSESTTPPASPGVIPRLRAIRLTPSDGSKTWGRSAVCKKEDLAASKKKGRTWGPSSTLQRERLGGEDRLKSLGDGCKVWSSSAPNLGKSPKHAPMTAGFSSLNEMEEHCELEESPGSLMPPEPSSNGSVEEGGGVGPGMGNGMSYQDSLRRCSQRKKSDLLLLGCASLLASVGLGLDLLQLGRLQVQQDEQDLREEQRKKKDSIFQRTGRFRRSTSPPSRTLSLSLSRHHDSTLPCTDPSPSVTLLSLSSLSDCNSTKSLLPSDLEDLALTPGVGASLPVAPPVPPVPSVNPLLDLRAESFKREPNQSLTPTHVSATMNRGHRRTPSDGAIRPRAQTLGHRRTPSDGSMPMPPPPGPPTLPLHAGYRETLDIPRFSDPSSLFPRVLRRKAPAPPVPVLEPLTIISPLERPKTLEFAPRPRPTPAKVRPDPWKLGSLSRTLSSSPGSSCDSPLGSGDSSTSAARPNLMDMDVDGQDLDGTVPLCEQHQATQLCGQNYG</sequence>
<dbReference type="GO" id="GO:0005524">
    <property type="term" value="F:ATP binding"/>
    <property type="evidence" value="ECO:0007669"/>
    <property type="project" value="UniProtKB-UniRule"/>
</dbReference>
<comment type="cofactor">
    <cofactor evidence="1">
        <name>Mg(2+)</name>
        <dbReference type="ChEBI" id="CHEBI:18420"/>
    </cofactor>
</comment>
<evidence type="ECO:0000256" key="14">
    <source>
        <dbReference type="PIRSR" id="PIRSR000556-2"/>
    </source>
</evidence>
<evidence type="ECO:0000256" key="16">
    <source>
        <dbReference type="PROSITE-ProRule" id="PRU10141"/>
    </source>
</evidence>
<keyword evidence="17" id="KW-0175">Coiled coil</keyword>
<feature type="compositionally biased region" description="Low complexity" evidence="18">
    <location>
        <begin position="117"/>
        <end position="131"/>
    </location>
</feature>
<feature type="compositionally biased region" description="Low complexity" evidence="18">
    <location>
        <begin position="1067"/>
        <end position="1092"/>
    </location>
</feature>
<evidence type="ECO:0000256" key="3">
    <source>
        <dbReference type="ARBA" id="ARBA00012406"/>
    </source>
</evidence>
<dbReference type="PANTHER" id="PTHR44329:SF39">
    <property type="entry name" value="MITOGEN-ACTIVATED PROTEIN KINASE KINASE KINASE 10"/>
    <property type="match status" value="1"/>
</dbReference>
<dbReference type="FunFam" id="2.30.30.40:FF:000079">
    <property type="entry name" value="Mitogen-activated protein kinase kinase kinase"/>
    <property type="match status" value="1"/>
</dbReference>
<evidence type="ECO:0000256" key="5">
    <source>
        <dbReference type="ARBA" id="ARBA00022527"/>
    </source>
</evidence>
<evidence type="ECO:0000256" key="9">
    <source>
        <dbReference type="ARBA" id="ARBA00022777"/>
    </source>
</evidence>
<feature type="region of interest" description="Disordered" evidence="18">
    <location>
        <begin position="612"/>
        <end position="649"/>
    </location>
</feature>
<dbReference type="SMART" id="SM00326">
    <property type="entry name" value="SH3"/>
    <property type="match status" value="1"/>
</dbReference>
<dbReference type="Gene3D" id="3.30.200.20">
    <property type="entry name" value="Phosphorylase Kinase, domain 1"/>
    <property type="match status" value="1"/>
</dbReference>
<dbReference type="InterPro" id="IPR001452">
    <property type="entry name" value="SH3_domain"/>
</dbReference>
<dbReference type="FunFam" id="1.10.510.10:FF:000076">
    <property type="entry name" value="Mitogen-activated protein kinase kinase kinase"/>
    <property type="match status" value="1"/>
</dbReference>
<evidence type="ECO:0000259" key="20">
    <source>
        <dbReference type="PROSITE" id="PS50011"/>
    </source>
</evidence>
<dbReference type="Proteomes" id="UP001356427">
    <property type="component" value="Unassembled WGS sequence"/>
</dbReference>
<feature type="region of interest" description="Disordered" evidence="18">
    <location>
        <begin position="676"/>
        <end position="699"/>
    </location>
</feature>
<evidence type="ECO:0000256" key="13">
    <source>
        <dbReference type="PIRSR" id="PIRSR000556-1"/>
    </source>
</evidence>
<accession>A0AAN8KUN3</accession>
<dbReference type="InterPro" id="IPR017441">
    <property type="entry name" value="Protein_kinase_ATP_BS"/>
</dbReference>
<evidence type="ECO:0000256" key="18">
    <source>
        <dbReference type="SAM" id="MobiDB-lite"/>
    </source>
</evidence>
<dbReference type="EMBL" id="JAGTTL010000033">
    <property type="protein sequence ID" value="KAK6295665.1"/>
    <property type="molecule type" value="Genomic_DNA"/>
</dbReference>
<dbReference type="PROSITE" id="PS00107">
    <property type="entry name" value="PROTEIN_KINASE_ATP"/>
    <property type="match status" value="1"/>
</dbReference>
<feature type="compositionally biased region" description="Low complexity" evidence="18">
    <location>
        <begin position="848"/>
        <end position="860"/>
    </location>
</feature>
<feature type="binding site" evidence="14 16">
    <location>
        <position position="261"/>
    </location>
    <ligand>
        <name>ATP</name>
        <dbReference type="ChEBI" id="CHEBI:30616"/>
    </ligand>
</feature>
<name>A0AAN8KUN3_9TELE</name>
<feature type="active site" description="Proton acceptor" evidence="13">
    <location>
        <position position="358"/>
    </location>
</feature>
<dbReference type="Pfam" id="PF07714">
    <property type="entry name" value="PK_Tyr_Ser-Thr"/>
    <property type="match status" value="1"/>
</dbReference>
<keyword evidence="22" id="KW-1185">Reference proteome</keyword>
<comment type="caution">
    <text evidence="21">The sequence shown here is derived from an EMBL/GenBank/DDBJ whole genome shotgun (WGS) entry which is preliminary data.</text>
</comment>
<keyword evidence="7" id="KW-0677">Repeat</keyword>
<evidence type="ECO:0000313" key="22">
    <source>
        <dbReference type="Proteomes" id="UP001356427"/>
    </source>
</evidence>
<dbReference type="InterPro" id="IPR035779">
    <property type="entry name" value="MLK1-3_SH3"/>
</dbReference>
<evidence type="ECO:0000256" key="12">
    <source>
        <dbReference type="ARBA" id="ARBA00048329"/>
    </source>
</evidence>
<evidence type="ECO:0000256" key="2">
    <source>
        <dbReference type="ARBA" id="ARBA00006529"/>
    </source>
</evidence>
<comment type="similarity">
    <text evidence="2">Belongs to the protein kinase superfamily. STE Ser/Thr protein kinase family. MAP kinase kinase kinase subfamily.</text>
</comment>
<protein>
    <recommendedName>
        <fullName evidence="3">mitogen-activated protein kinase kinase kinase</fullName>
        <ecNumber evidence="3">2.7.11.25</ecNumber>
    </recommendedName>
</protein>
<feature type="compositionally biased region" description="Polar residues" evidence="18">
    <location>
        <begin position="940"/>
        <end position="952"/>
    </location>
</feature>
<dbReference type="EC" id="2.7.11.25" evidence="3"/>
<feature type="region of interest" description="Disordered" evidence="18">
    <location>
        <begin position="940"/>
        <end position="996"/>
    </location>
</feature>
<reference evidence="21 22" key="1">
    <citation type="submission" date="2021-04" db="EMBL/GenBank/DDBJ databases">
        <authorList>
            <person name="De Guttry C."/>
            <person name="Zahm M."/>
            <person name="Klopp C."/>
            <person name="Cabau C."/>
            <person name="Louis A."/>
            <person name="Berthelot C."/>
            <person name="Parey E."/>
            <person name="Roest Crollius H."/>
            <person name="Montfort J."/>
            <person name="Robinson-Rechavi M."/>
            <person name="Bucao C."/>
            <person name="Bouchez O."/>
            <person name="Gislard M."/>
            <person name="Lluch J."/>
            <person name="Milhes M."/>
            <person name="Lampietro C."/>
            <person name="Lopez Roques C."/>
            <person name="Donnadieu C."/>
            <person name="Braasch I."/>
            <person name="Desvignes T."/>
            <person name="Postlethwait J."/>
            <person name="Bobe J."/>
            <person name="Wedekind C."/>
            <person name="Guiguen Y."/>
        </authorList>
    </citation>
    <scope>NUCLEOTIDE SEQUENCE [LARGE SCALE GENOMIC DNA]</scope>
    <source>
        <strain evidence="21">Cs_M1</strain>
        <tissue evidence="21">Blood</tissue>
    </source>
</reference>
<feature type="binding site" evidence="14">
    <location>
        <begin position="240"/>
        <end position="248"/>
    </location>
    <ligand>
        <name>ATP</name>
        <dbReference type="ChEBI" id="CHEBI:30616"/>
    </ligand>
</feature>
<dbReference type="InterPro" id="IPR036028">
    <property type="entry name" value="SH3-like_dom_sf"/>
</dbReference>
<evidence type="ECO:0000256" key="8">
    <source>
        <dbReference type="ARBA" id="ARBA00022741"/>
    </source>
</evidence>
<keyword evidence="5" id="KW-0723">Serine/threonine-protein kinase</keyword>
<evidence type="ECO:0000256" key="11">
    <source>
        <dbReference type="ARBA" id="ARBA00047559"/>
    </source>
</evidence>
<feature type="domain" description="SH3" evidence="19">
    <location>
        <begin position="141"/>
        <end position="205"/>
    </location>
</feature>
<dbReference type="SMART" id="SM00220">
    <property type="entry name" value="S_TKc"/>
    <property type="match status" value="1"/>
</dbReference>
<feature type="domain" description="Protein kinase" evidence="20">
    <location>
        <begin position="234"/>
        <end position="502"/>
    </location>
</feature>
<gene>
    <name evidence="21" type="ORF">J4Q44_G00333780</name>
</gene>
<evidence type="ECO:0000313" key="21">
    <source>
        <dbReference type="EMBL" id="KAK6295665.1"/>
    </source>
</evidence>
<comment type="catalytic activity">
    <reaction evidence="11">
        <text>L-threonyl-[protein] + ATP = O-phospho-L-threonyl-[protein] + ADP + H(+)</text>
        <dbReference type="Rhea" id="RHEA:46608"/>
        <dbReference type="Rhea" id="RHEA-COMP:11060"/>
        <dbReference type="Rhea" id="RHEA-COMP:11605"/>
        <dbReference type="ChEBI" id="CHEBI:15378"/>
        <dbReference type="ChEBI" id="CHEBI:30013"/>
        <dbReference type="ChEBI" id="CHEBI:30616"/>
        <dbReference type="ChEBI" id="CHEBI:61977"/>
        <dbReference type="ChEBI" id="CHEBI:456216"/>
        <dbReference type="EC" id="2.7.11.25"/>
    </reaction>
</comment>
<dbReference type="InterPro" id="IPR016231">
    <property type="entry name" value="MLK1-4"/>
</dbReference>
<evidence type="ECO:0000256" key="15">
    <source>
        <dbReference type="PROSITE-ProRule" id="PRU00192"/>
    </source>
</evidence>
<dbReference type="Pfam" id="PF00018">
    <property type="entry name" value="SH3_1"/>
    <property type="match status" value="1"/>
</dbReference>
<dbReference type="Gene3D" id="2.30.30.40">
    <property type="entry name" value="SH3 Domains"/>
    <property type="match status" value="1"/>
</dbReference>
<dbReference type="PRINTS" id="PR00109">
    <property type="entry name" value="TYRKINASE"/>
</dbReference>
<keyword evidence="9" id="KW-0418">Kinase</keyword>
<feature type="region of interest" description="Disordered" evidence="18">
    <location>
        <begin position="744"/>
        <end position="784"/>
    </location>
</feature>
<dbReference type="InterPro" id="IPR001245">
    <property type="entry name" value="Ser-Thr/Tyr_kinase_cat_dom"/>
</dbReference>
<dbReference type="SUPFAM" id="SSF50044">
    <property type="entry name" value="SH3-domain"/>
    <property type="match status" value="1"/>
</dbReference>
<evidence type="ECO:0000256" key="4">
    <source>
        <dbReference type="ARBA" id="ARBA00022443"/>
    </source>
</evidence>
<feature type="region of interest" description="Disordered" evidence="18">
    <location>
        <begin position="843"/>
        <end position="873"/>
    </location>
</feature>
<dbReference type="GO" id="GO:0004706">
    <property type="term" value="F:JUN kinase kinase kinase activity"/>
    <property type="evidence" value="ECO:0007669"/>
    <property type="project" value="TreeGrafter"/>
</dbReference>
<dbReference type="Gene3D" id="1.10.510.10">
    <property type="entry name" value="Transferase(Phosphotransferase) domain 1"/>
    <property type="match status" value="1"/>
</dbReference>
<evidence type="ECO:0000256" key="17">
    <source>
        <dbReference type="SAM" id="Coils"/>
    </source>
</evidence>
<dbReference type="CDD" id="cd12059">
    <property type="entry name" value="SH3_MLK1-3"/>
    <property type="match status" value="1"/>
</dbReference>
<feature type="coiled-coil region" evidence="17">
    <location>
        <begin position="513"/>
        <end position="573"/>
    </location>
</feature>
<evidence type="ECO:0000256" key="6">
    <source>
        <dbReference type="ARBA" id="ARBA00022679"/>
    </source>
</evidence>
<dbReference type="FunFam" id="3.30.200.20:FF:000085">
    <property type="entry name" value="Mitogen-activated protein kinase kinase kinase"/>
    <property type="match status" value="1"/>
</dbReference>
<comment type="catalytic activity">
    <reaction evidence="12">
        <text>L-seryl-[protein] + ATP = O-phospho-L-seryl-[protein] + ADP + H(+)</text>
        <dbReference type="Rhea" id="RHEA:17989"/>
        <dbReference type="Rhea" id="RHEA-COMP:9863"/>
        <dbReference type="Rhea" id="RHEA-COMP:11604"/>
        <dbReference type="ChEBI" id="CHEBI:15378"/>
        <dbReference type="ChEBI" id="CHEBI:29999"/>
        <dbReference type="ChEBI" id="CHEBI:30616"/>
        <dbReference type="ChEBI" id="CHEBI:83421"/>
        <dbReference type="ChEBI" id="CHEBI:456216"/>
        <dbReference type="EC" id="2.7.11.25"/>
    </reaction>
</comment>
<keyword evidence="10 14" id="KW-0067">ATP-binding</keyword>
<dbReference type="AlphaFoldDB" id="A0AAN8KUN3"/>
<evidence type="ECO:0000256" key="7">
    <source>
        <dbReference type="ARBA" id="ARBA00022737"/>
    </source>
</evidence>
<feature type="compositionally biased region" description="Pro residues" evidence="18">
    <location>
        <begin position="984"/>
        <end position="994"/>
    </location>
</feature>
<dbReference type="GO" id="GO:0043065">
    <property type="term" value="P:positive regulation of apoptotic process"/>
    <property type="evidence" value="ECO:0007669"/>
    <property type="project" value="TreeGrafter"/>
</dbReference>
<organism evidence="21 22">
    <name type="scientific">Coregonus suidteri</name>
    <dbReference type="NCBI Taxonomy" id="861788"/>
    <lineage>
        <taxon>Eukaryota</taxon>
        <taxon>Metazoa</taxon>
        <taxon>Chordata</taxon>
        <taxon>Craniata</taxon>
        <taxon>Vertebrata</taxon>
        <taxon>Euteleostomi</taxon>
        <taxon>Actinopterygii</taxon>
        <taxon>Neopterygii</taxon>
        <taxon>Teleostei</taxon>
        <taxon>Protacanthopterygii</taxon>
        <taxon>Salmoniformes</taxon>
        <taxon>Salmonidae</taxon>
        <taxon>Coregoninae</taxon>
        <taxon>Coregonus</taxon>
    </lineage>
</organism>
<feature type="region of interest" description="Disordered" evidence="18">
    <location>
        <begin position="1046"/>
        <end position="1107"/>
    </location>
</feature>